<keyword evidence="1" id="KW-0238">DNA-binding</keyword>
<organism evidence="3">
    <name type="scientific">Caudovirales sp. ct1Jx6</name>
    <dbReference type="NCBI Taxonomy" id="2826765"/>
    <lineage>
        <taxon>Viruses</taxon>
        <taxon>Duplodnaviria</taxon>
        <taxon>Heunggongvirae</taxon>
        <taxon>Uroviricota</taxon>
        <taxon>Caudoviricetes</taxon>
    </lineage>
</organism>
<evidence type="ECO:0000256" key="1">
    <source>
        <dbReference type="ARBA" id="ARBA00023125"/>
    </source>
</evidence>
<evidence type="ECO:0000259" key="2">
    <source>
        <dbReference type="PROSITE" id="PS50943"/>
    </source>
</evidence>
<dbReference type="Pfam" id="PF01381">
    <property type="entry name" value="HTH_3"/>
    <property type="match status" value="1"/>
</dbReference>
<dbReference type="SMART" id="SM00530">
    <property type="entry name" value="HTH_XRE"/>
    <property type="match status" value="1"/>
</dbReference>
<dbReference type="PANTHER" id="PTHR46558:SF11">
    <property type="entry name" value="HTH-TYPE TRANSCRIPTIONAL REGULATOR XRE"/>
    <property type="match status" value="1"/>
</dbReference>
<protein>
    <submittedName>
        <fullName evidence="3">Helix-turn-helix XRE-family like protein</fullName>
    </submittedName>
</protein>
<name>A0A8S5MLB7_9CAUD</name>
<dbReference type="PROSITE" id="PS50943">
    <property type="entry name" value="HTH_CROC1"/>
    <property type="match status" value="1"/>
</dbReference>
<sequence>MKITLKAARINKGYTQHEAGRIIGVSRDTISKWERNECVPNIKYISAIERAYGVKYDNLIFLPSDYALSVESRKTFDA</sequence>
<reference evidence="3" key="1">
    <citation type="journal article" date="2021" name="Proc. Natl. Acad. Sci. U.S.A.">
        <title>A Catalog of Tens of Thousands of Viruses from Human Metagenomes Reveals Hidden Associations with Chronic Diseases.</title>
        <authorList>
            <person name="Tisza M.J."/>
            <person name="Buck C.B."/>
        </authorList>
    </citation>
    <scope>NUCLEOTIDE SEQUENCE</scope>
    <source>
        <strain evidence="3">Ct1Jx6</strain>
    </source>
</reference>
<dbReference type="EMBL" id="BK014927">
    <property type="protein sequence ID" value="DAD83020.1"/>
    <property type="molecule type" value="Genomic_DNA"/>
</dbReference>
<accession>A0A8S5MLB7</accession>
<dbReference type="PANTHER" id="PTHR46558">
    <property type="entry name" value="TRACRIPTIONAL REGULATORY PROTEIN-RELATED-RELATED"/>
    <property type="match status" value="1"/>
</dbReference>
<evidence type="ECO:0000313" key="3">
    <source>
        <dbReference type="EMBL" id="DAD83020.1"/>
    </source>
</evidence>
<dbReference type="InterPro" id="IPR010982">
    <property type="entry name" value="Lambda_DNA-bd_dom_sf"/>
</dbReference>
<dbReference type="Gene3D" id="1.10.260.40">
    <property type="entry name" value="lambda repressor-like DNA-binding domains"/>
    <property type="match status" value="1"/>
</dbReference>
<dbReference type="GO" id="GO:0003677">
    <property type="term" value="F:DNA binding"/>
    <property type="evidence" value="ECO:0007669"/>
    <property type="project" value="UniProtKB-KW"/>
</dbReference>
<dbReference type="InterPro" id="IPR001387">
    <property type="entry name" value="Cro/C1-type_HTH"/>
</dbReference>
<dbReference type="SUPFAM" id="SSF47413">
    <property type="entry name" value="lambda repressor-like DNA-binding domains"/>
    <property type="match status" value="1"/>
</dbReference>
<feature type="domain" description="HTH cro/C1-type" evidence="2">
    <location>
        <begin position="5"/>
        <end position="59"/>
    </location>
</feature>
<proteinExistence type="predicted"/>
<dbReference type="CDD" id="cd00093">
    <property type="entry name" value="HTH_XRE"/>
    <property type="match status" value="1"/>
</dbReference>